<keyword evidence="3" id="KW-0813">Transport</keyword>
<proteinExistence type="inferred from homology"/>
<name>A0AAV5QIA2_9ASCO</name>
<dbReference type="InterPro" id="IPR023614">
    <property type="entry name" value="Porin_dom_sf"/>
</dbReference>
<dbReference type="RefSeq" id="XP_064851342.1">
    <property type="nucleotide sequence ID" value="XM_064995270.1"/>
</dbReference>
<accession>A0AAV5QIA2</accession>
<dbReference type="PANTHER" id="PTHR11743:SF70">
    <property type="entry name" value="GH26960P-RELATED"/>
    <property type="match status" value="1"/>
</dbReference>
<keyword evidence="2" id="KW-1134">Transmembrane beta strand</keyword>
<evidence type="ECO:0008006" key="6">
    <source>
        <dbReference type="Google" id="ProtNLM"/>
    </source>
</evidence>
<dbReference type="InterPro" id="IPR001925">
    <property type="entry name" value="Porin_Euk"/>
</dbReference>
<keyword evidence="2" id="KW-0472">Membrane</keyword>
<dbReference type="GO" id="GO:0046930">
    <property type="term" value="C:pore complex"/>
    <property type="evidence" value="ECO:0007669"/>
    <property type="project" value="UniProtKB-KW"/>
</dbReference>
<dbReference type="GO" id="GO:0015288">
    <property type="term" value="F:porin activity"/>
    <property type="evidence" value="ECO:0007669"/>
    <property type="project" value="UniProtKB-KW"/>
</dbReference>
<organism evidence="4 5">
    <name type="scientific">Saccharomycopsis crataegensis</name>
    <dbReference type="NCBI Taxonomy" id="43959"/>
    <lineage>
        <taxon>Eukaryota</taxon>
        <taxon>Fungi</taxon>
        <taxon>Dikarya</taxon>
        <taxon>Ascomycota</taxon>
        <taxon>Saccharomycotina</taxon>
        <taxon>Saccharomycetes</taxon>
        <taxon>Saccharomycopsidaceae</taxon>
        <taxon>Saccharomycopsis</taxon>
    </lineage>
</organism>
<dbReference type="EMBL" id="BTFZ01000002">
    <property type="protein sequence ID" value="GMM34342.1"/>
    <property type="molecule type" value="Genomic_DNA"/>
</dbReference>
<keyword evidence="3" id="KW-0406">Ion transport</keyword>
<gene>
    <name evidence="4" type="ORF">DASC09_016670</name>
</gene>
<protein>
    <recommendedName>
        <fullName evidence="6">Mitochondrial outer membrane protein porin</fullName>
    </recommendedName>
</protein>
<dbReference type="Gene3D" id="2.40.160.10">
    <property type="entry name" value="Porin"/>
    <property type="match status" value="1"/>
</dbReference>
<sequence length="285" mass="30457">MAPPVFPDISKNANGLLTKDFYHLSKASFDVKIAAPNGVAVTLKGKTGKDDTLSSSIETKYSDKSTGLTLTQGWNTANSLNTKVEIPDLLAPGLKAEILTSVVPNSAKSAKVNVYFSQPNVNIRGFVNLLKGPSFNGDFTVGHNGYILGSECAYDFGKGKLSRYSSSIGYIHPAYSVGIHATKNFDVFSASYFHKVTPAVEAGAKAVYDVKATDEKKPVSVEFATKYSLDKTSFLKAKLADSGLAAFSYNQKMKQGVSLGVGVSFDALRLADPVHKIGMSVSFAR</sequence>
<evidence type="ECO:0000313" key="4">
    <source>
        <dbReference type="EMBL" id="GMM34342.1"/>
    </source>
</evidence>
<keyword evidence="2" id="KW-0812">Transmembrane</keyword>
<dbReference type="Pfam" id="PF01459">
    <property type="entry name" value="Porin_3"/>
    <property type="match status" value="1"/>
</dbReference>
<dbReference type="CDD" id="cd07306">
    <property type="entry name" value="Porin3_VDAC"/>
    <property type="match status" value="1"/>
</dbReference>
<evidence type="ECO:0000313" key="5">
    <source>
        <dbReference type="Proteomes" id="UP001360560"/>
    </source>
</evidence>
<evidence type="ECO:0000256" key="2">
    <source>
        <dbReference type="ARBA" id="ARBA00022452"/>
    </source>
</evidence>
<comment type="caution">
    <text evidence="4">The sequence shown here is derived from an EMBL/GenBank/DDBJ whole genome shotgun (WGS) entry which is preliminary data.</text>
</comment>
<comment type="similarity">
    <text evidence="1">Belongs to the eukaryotic mitochondrial porin family.</text>
</comment>
<dbReference type="InterPro" id="IPR027246">
    <property type="entry name" value="Porin_Euk/Tom40"/>
</dbReference>
<dbReference type="Proteomes" id="UP001360560">
    <property type="component" value="Unassembled WGS sequence"/>
</dbReference>
<keyword evidence="3" id="KW-0626">Porin</keyword>
<dbReference type="GO" id="GO:0008308">
    <property type="term" value="F:voltage-gated monoatomic anion channel activity"/>
    <property type="evidence" value="ECO:0007669"/>
    <property type="project" value="InterPro"/>
</dbReference>
<dbReference type="GO" id="GO:0005741">
    <property type="term" value="C:mitochondrial outer membrane"/>
    <property type="evidence" value="ECO:0007669"/>
    <property type="project" value="InterPro"/>
</dbReference>
<dbReference type="PRINTS" id="PR00185">
    <property type="entry name" value="EUKARYTPORIN"/>
</dbReference>
<dbReference type="GeneID" id="90072321"/>
<evidence type="ECO:0000256" key="3">
    <source>
        <dbReference type="ARBA" id="ARBA00023114"/>
    </source>
</evidence>
<dbReference type="AlphaFoldDB" id="A0AAV5QIA2"/>
<dbReference type="PANTHER" id="PTHR11743">
    <property type="entry name" value="VOLTAGE-DEPENDENT ANION-SELECTIVE CHANNEL"/>
    <property type="match status" value="1"/>
</dbReference>
<evidence type="ECO:0000256" key="1">
    <source>
        <dbReference type="ARBA" id="ARBA00007780"/>
    </source>
</evidence>
<keyword evidence="5" id="KW-1185">Reference proteome</keyword>
<reference evidence="4 5" key="1">
    <citation type="journal article" date="2023" name="Elife">
        <title>Identification of key yeast species and microbe-microbe interactions impacting larval growth of Drosophila in the wild.</title>
        <authorList>
            <person name="Mure A."/>
            <person name="Sugiura Y."/>
            <person name="Maeda R."/>
            <person name="Honda K."/>
            <person name="Sakurai N."/>
            <person name="Takahashi Y."/>
            <person name="Watada M."/>
            <person name="Katoh T."/>
            <person name="Gotoh A."/>
            <person name="Gotoh Y."/>
            <person name="Taniguchi I."/>
            <person name="Nakamura K."/>
            <person name="Hayashi T."/>
            <person name="Katayama T."/>
            <person name="Uemura T."/>
            <person name="Hattori Y."/>
        </authorList>
    </citation>
    <scope>NUCLEOTIDE SEQUENCE [LARGE SCALE GENOMIC DNA]</scope>
    <source>
        <strain evidence="4 5">SC-9</strain>
    </source>
</reference>